<keyword evidence="2" id="KW-0238">DNA-binding</keyword>
<dbReference type="Gene3D" id="1.10.10.10">
    <property type="entry name" value="Winged helix-like DNA-binding domain superfamily/Winged helix DNA-binding domain"/>
    <property type="match status" value="1"/>
</dbReference>
<evidence type="ECO:0000256" key="3">
    <source>
        <dbReference type="ARBA" id="ARBA00023163"/>
    </source>
</evidence>
<organism evidence="5 6">
    <name type="scientific">Agromyces bauzanensis</name>
    <dbReference type="NCBI Taxonomy" id="1308924"/>
    <lineage>
        <taxon>Bacteria</taxon>
        <taxon>Bacillati</taxon>
        <taxon>Actinomycetota</taxon>
        <taxon>Actinomycetes</taxon>
        <taxon>Micrococcales</taxon>
        <taxon>Microbacteriaceae</taxon>
        <taxon>Agromyces</taxon>
    </lineage>
</organism>
<dbReference type="PROSITE" id="PS50995">
    <property type="entry name" value="HTH_MARR_2"/>
    <property type="match status" value="1"/>
</dbReference>
<accession>A0A917UXH9</accession>
<dbReference type="SMART" id="SM00347">
    <property type="entry name" value="HTH_MARR"/>
    <property type="match status" value="1"/>
</dbReference>
<keyword evidence="6" id="KW-1185">Reference proteome</keyword>
<dbReference type="AlphaFoldDB" id="A0A917UXH9"/>
<evidence type="ECO:0000313" key="6">
    <source>
        <dbReference type="Proteomes" id="UP000636956"/>
    </source>
</evidence>
<comment type="caution">
    <text evidence="5">The sequence shown here is derived from an EMBL/GenBank/DDBJ whole genome shotgun (WGS) entry which is preliminary data.</text>
</comment>
<reference evidence="5" key="1">
    <citation type="journal article" date="2014" name="Int. J. Syst. Evol. Microbiol.">
        <title>Complete genome sequence of Corynebacterium casei LMG S-19264T (=DSM 44701T), isolated from a smear-ripened cheese.</title>
        <authorList>
            <consortium name="US DOE Joint Genome Institute (JGI-PGF)"/>
            <person name="Walter F."/>
            <person name="Albersmeier A."/>
            <person name="Kalinowski J."/>
            <person name="Ruckert C."/>
        </authorList>
    </citation>
    <scope>NUCLEOTIDE SEQUENCE</scope>
    <source>
        <strain evidence="5">CGMCC 1.8984</strain>
    </source>
</reference>
<dbReference type="GO" id="GO:0003677">
    <property type="term" value="F:DNA binding"/>
    <property type="evidence" value="ECO:0007669"/>
    <property type="project" value="UniProtKB-KW"/>
</dbReference>
<name>A0A917UXH9_9MICO</name>
<dbReference type="PANTHER" id="PTHR42756">
    <property type="entry name" value="TRANSCRIPTIONAL REGULATOR, MARR"/>
    <property type="match status" value="1"/>
</dbReference>
<dbReference type="Pfam" id="PF01047">
    <property type="entry name" value="MarR"/>
    <property type="match status" value="1"/>
</dbReference>
<dbReference type="PANTHER" id="PTHR42756:SF1">
    <property type="entry name" value="TRANSCRIPTIONAL REPRESSOR OF EMRAB OPERON"/>
    <property type="match status" value="1"/>
</dbReference>
<protein>
    <submittedName>
        <fullName evidence="5">MarR family transcriptional regulator</fullName>
    </submittedName>
</protein>
<dbReference type="Proteomes" id="UP000636956">
    <property type="component" value="Unassembled WGS sequence"/>
</dbReference>
<evidence type="ECO:0000259" key="4">
    <source>
        <dbReference type="PROSITE" id="PS50995"/>
    </source>
</evidence>
<dbReference type="InterPro" id="IPR000835">
    <property type="entry name" value="HTH_MarR-typ"/>
</dbReference>
<gene>
    <name evidence="5" type="ORF">GCM10011372_36300</name>
</gene>
<proteinExistence type="predicted"/>
<keyword evidence="3" id="KW-0804">Transcription</keyword>
<keyword evidence="1" id="KW-0805">Transcription regulation</keyword>
<evidence type="ECO:0000256" key="2">
    <source>
        <dbReference type="ARBA" id="ARBA00023125"/>
    </source>
</evidence>
<evidence type="ECO:0000313" key="5">
    <source>
        <dbReference type="EMBL" id="GGJ94751.1"/>
    </source>
</evidence>
<reference evidence="5" key="2">
    <citation type="submission" date="2020-09" db="EMBL/GenBank/DDBJ databases">
        <authorList>
            <person name="Sun Q."/>
            <person name="Zhou Y."/>
        </authorList>
    </citation>
    <scope>NUCLEOTIDE SEQUENCE</scope>
    <source>
        <strain evidence="5">CGMCC 1.8984</strain>
    </source>
</reference>
<dbReference type="InterPro" id="IPR036390">
    <property type="entry name" value="WH_DNA-bd_sf"/>
</dbReference>
<dbReference type="EMBL" id="BMMD01000049">
    <property type="protein sequence ID" value="GGJ94751.1"/>
    <property type="molecule type" value="Genomic_DNA"/>
</dbReference>
<feature type="domain" description="HTH marR-type" evidence="4">
    <location>
        <begin position="1"/>
        <end position="127"/>
    </location>
</feature>
<evidence type="ECO:0000256" key="1">
    <source>
        <dbReference type="ARBA" id="ARBA00023015"/>
    </source>
</evidence>
<dbReference type="SUPFAM" id="SSF46785">
    <property type="entry name" value="Winged helix' DNA-binding domain"/>
    <property type="match status" value="1"/>
</dbReference>
<sequence length="135" mass="14770">MINLSARVFERRMAEALAPLGLSPAYLPVIFTLSATGPATQAELARSAEIEQPTMALTLRRMERDEIIYRVPDETDGRRAIVHLTSRAEELVPQVESIADDINSRAFDGLPAGSSAQLIDLLTRAAANLTQRPVE</sequence>
<dbReference type="InterPro" id="IPR036388">
    <property type="entry name" value="WH-like_DNA-bd_sf"/>
</dbReference>
<dbReference type="GO" id="GO:0003700">
    <property type="term" value="F:DNA-binding transcription factor activity"/>
    <property type="evidence" value="ECO:0007669"/>
    <property type="project" value="InterPro"/>
</dbReference>